<dbReference type="AlphaFoldDB" id="A0A5N6RPB9"/>
<gene>
    <name evidence="1" type="ORF">FH972_019123</name>
</gene>
<proteinExistence type="predicted"/>
<dbReference type="EMBL" id="CM017328">
    <property type="protein sequence ID" value="KAE8124218.1"/>
    <property type="molecule type" value="Genomic_DNA"/>
</dbReference>
<keyword evidence="2" id="KW-1185">Reference proteome</keyword>
<accession>A0A5N6RPB9</accession>
<organism evidence="1 2">
    <name type="scientific">Carpinus fangiana</name>
    <dbReference type="NCBI Taxonomy" id="176857"/>
    <lineage>
        <taxon>Eukaryota</taxon>
        <taxon>Viridiplantae</taxon>
        <taxon>Streptophyta</taxon>
        <taxon>Embryophyta</taxon>
        <taxon>Tracheophyta</taxon>
        <taxon>Spermatophyta</taxon>
        <taxon>Magnoliopsida</taxon>
        <taxon>eudicotyledons</taxon>
        <taxon>Gunneridae</taxon>
        <taxon>Pentapetalae</taxon>
        <taxon>rosids</taxon>
        <taxon>fabids</taxon>
        <taxon>Fagales</taxon>
        <taxon>Betulaceae</taxon>
        <taxon>Carpinus</taxon>
    </lineage>
</organism>
<dbReference type="Proteomes" id="UP000327013">
    <property type="component" value="Chromosome 8"/>
</dbReference>
<sequence>MSQGIGSPKAEKAATKVSVLVSTDAPRPIRATAPRGKGCVMIPTMVARRCALPCLRRHNRATTSGGSDDKFSVIGMVKVRFRMCLEQGSGDLVRERELGCREKWEWVELKWN</sequence>
<protein>
    <submittedName>
        <fullName evidence="1">Uncharacterized protein</fullName>
    </submittedName>
</protein>
<evidence type="ECO:0000313" key="2">
    <source>
        <dbReference type="Proteomes" id="UP000327013"/>
    </source>
</evidence>
<evidence type="ECO:0000313" key="1">
    <source>
        <dbReference type="EMBL" id="KAE8124218.1"/>
    </source>
</evidence>
<dbReference type="OrthoDB" id="1747707at2759"/>
<name>A0A5N6RPB9_9ROSI</name>
<reference evidence="1 2" key="1">
    <citation type="submission" date="2019-06" db="EMBL/GenBank/DDBJ databases">
        <title>A chromosomal-level reference genome of Carpinus fangiana (Coryloideae, Betulaceae).</title>
        <authorList>
            <person name="Yang X."/>
            <person name="Wang Z."/>
            <person name="Zhang L."/>
            <person name="Hao G."/>
            <person name="Liu J."/>
            <person name="Yang Y."/>
        </authorList>
    </citation>
    <scope>NUCLEOTIDE SEQUENCE [LARGE SCALE GENOMIC DNA]</scope>
    <source>
        <strain evidence="1">Cfa_2016G</strain>
        <tissue evidence="1">Leaf</tissue>
    </source>
</reference>